<keyword evidence="1" id="KW-0175">Coiled coil</keyword>
<name>A0A0H5H5T2_YEREN</name>
<organism evidence="2 3">
    <name type="scientific">Yersinia enterocolitica</name>
    <dbReference type="NCBI Taxonomy" id="630"/>
    <lineage>
        <taxon>Bacteria</taxon>
        <taxon>Pseudomonadati</taxon>
        <taxon>Pseudomonadota</taxon>
        <taxon>Gammaproteobacteria</taxon>
        <taxon>Enterobacterales</taxon>
        <taxon>Yersiniaceae</taxon>
        <taxon>Yersinia</taxon>
    </lineage>
</organism>
<accession>A0A0H5H5T2</accession>
<gene>
    <name evidence="2" type="ORF">ERS137941_04193</name>
</gene>
<proteinExistence type="predicted"/>
<evidence type="ECO:0000313" key="2">
    <source>
        <dbReference type="EMBL" id="CFQ77339.1"/>
    </source>
</evidence>
<dbReference type="Proteomes" id="UP000048841">
    <property type="component" value="Unassembled WGS sequence"/>
</dbReference>
<protein>
    <submittedName>
        <fullName evidence="2">Uncharacterized protein</fullName>
    </submittedName>
</protein>
<reference evidence="2 3" key="1">
    <citation type="submission" date="2015-03" db="EMBL/GenBank/DDBJ databases">
        <authorList>
            <person name="Murphy D."/>
        </authorList>
    </citation>
    <scope>NUCLEOTIDE SEQUENCE [LARGE SCALE GENOMIC DNA]</scope>
    <source>
        <strain evidence="2 3">IP26249</strain>
    </source>
</reference>
<dbReference type="EMBL" id="CGBR01000067">
    <property type="protein sequence ID" value="CFQ77339.1"/>
    <property type="molecule type" value="Genomic_DNA"/>
</dbReference>
<evidence type="ECO:0000256" key="1">
    <source>
        <dbReference type="SAM" id="Coils"/>
    </source>
</evidence>
<evidence type="ECO:0000313" key="3">
    <source>
        <dbReference type="Proteomes" id="UP000048841"/>
    </source>
</evidence>
<dbReference type="RefSeq" id="WP_023160588.1">
    <property type="nucleotide sequence ID" value="NZ_CGBR01000067.1"/>
</dbReference>
<sequence>MEDFDEFEQKVDVFFKKSKLTTENRFLALWRVLTVYEDNMFMCLYVMREDLYKNKDITHFLRYREELDKYKYSLKYTLELIYEKCQLLCDIKYDKYLRKEHYQTLGQTRQKANAYSDISRNVISTHRNLTNFSIKNKEISFKSKTEQEPYASLQYISVVDYDQSVTEDCISGIEVLIFLIMEMKKDNKLDFIFHTILSNSKVSNERVEYDFNIYALNSIFSLHSDKLIDMPDEWVFPWGELNDFRLYYRALSSICIYHLYCLWINGCVRHLKGAGVEQRVLDIPEDQLVATIKKMTNLSEDIILKTTQYLTYGFKTKNPDPALQPLFKSPLGYFLPIHLILSSNYERNALSLHLRVNRITFDKISYLFEKRMTDSFASEINSLFPFITNFHLPNKSGGEIDVAILDEGSKTILLCELKWTLTPADQNEILHRQDESLRKISQAENKLSAARDNIKFILDRFNIECNDITQWKIRSFVIIDGFAGVKAPLDSDVVLFPIKVFFKLLYSCVSLDEFYHFSKTYEWLPQEPHHYKKLTHTHNFAGMTIKIEAMEMLNVINYFEHYLPVSLVRYRTGAVLLAPTN</sequence>
<feature type="coiled-coil region" evidence="1">
    <location>
        <begin position="433"/>
        <end position="460"/>
    </location>
</feature>
<dbReference type="AlphaFoldDB" id="A0A0H5H5T2"/>